<dbReference type="GeneID" id="95424918"/>
<accession>A0A1T4QHB6</accession>
<dbReference type="AlphaFoldDB" id="A0A1T4QHB6"/>
<dbReference type="Pfam" id="PF16132">
    <property type="entry name" value="DUF4843"/>
    <property type="match status" value="1"/>
</dbReference>
<evidence type="ECO:0000313" key="2">
    <source>
        <dbReference type="EMBL" id="SKA03094.1"/>
    </source>
</evidence>
<name>A0A1T4QHB6_9BACT</name>
<feature type="chain" id="PRO_5010548799" description="DUF4843 domain-containing protein" evidence="1">
    <location>
        <begin position="23"/>
        <end position="234"/>
    </location>
</feature>
<dbReference type="RefSeq" id="WP_004379116.1">
    <property type="nucleotide sequence ID" value="NZ_CAURQX010000013.1"/>
</dbReference>
<dbReference type="EMBL" id="FUXK01000022">
    <property type="protein sequence ID" value="SKA03094.1"/>
    <property type="molecule type" value="Genomic_DNA"/>
</dbReference>
<protein>
    <recommendedName>
        <fullName evidence="4">DUF4843 domain-containing protein</fullName>
    </recommendedName>
</protein>
<proteinExistence type="predicted"/>
<dbReference type="Proteomes" id="UP000190065">
    <property type="component" value="Unassembled WGS sequence"/>
</dbReference>
<keyword evidence="1" id="KW-0732">Signal</keyword>
<feature type="signal peptide" evidence="1">
    <location>
        <begin position="1"/>
        <end position="22"/>
    </location>
</feature>
<sequence length="234" mass="26760">MKKSVKYTFALGLTMLAFQACTTVDYDGEYAKKGEYDSQNQVYFHAKNDADTLTNFSFGTLPTTVTRETVHVRVDLAGRLKAAPQAIKIVVDSKSTAQEGVHFLLPEQQPVIPADSGYVNYPVVLLRDHLSDTQNDHIRLVLRLEPSSEVNTRFADKLKYTITFDNVLEKPTWWDSYLRAYFGMPPFTPAKYRMLLSFYNNDPKEIEKAMGRSGITQLYRNVQKVIAYFRAHPE</sequence>
<evidence type="ECO:0000256" key="1">
    <source>
        <dbReference type="SAM" id="SignalP"/>
    </source>
</evidence>
<evidence type="ECO:0000313" key="3">
    <source>
        <dbReference type="Proteomes" id="UP000190065"/>
    </source>
</evidence>
<gene>
    <name evidence="2" type="ORF">SAMN02745202_01823</name>
</gene>
<dbReference type="InterPro" id="IPR032299">
    <property type="entry name" value="DUF4843"/>
</dbReference>
<dbReference type="PROSITE" id="PS51257">
    <property type="entry name" value="PROKAR_LIPOPROTEIN"/>
    <property type="match status" value="1"/>
</dbReference>
<evidence type="ECO:0008006" key="4">
    <source>
        <dbReference type="Google" id="ProtNLM"/>
    </source>
</evidence>
<organism evidence="2 3">
    <name type="scientific">Segatella oulorum</name>
    <dbReference type="NCBI Taxonomy" id="28136"/>
    <lineage>
        <taxon>Bacteria</taxon>
        <taxon>Pseudomonadati</taxon>
        <taxon>Bacteroidota</taxon>
        <taxon>Bacteroidia</taxon>
        <taxon>Bacteroidales</taxon>
        <taxon>Prevotellaceae</taxon>
        <taxon>Segatella</taxon>
    </lineage>
</organism>
<dbReference type="eggNOG" id="ENOG50300GT">
    <property type="taxonomic scope" value="Bacteria"/>
</dbReference>
<reference evidence="2 3" key="1">
    <citation type="submission" date="2017-02" db="EMBL/GenBank/DDBJ databases">
        <authorList>
            <person name="Peterson S.W."/>
        </authorList>
    </citation>
    <scope>NUCLEOTIDE SEQUENCE [LARGE SCALE GENOMIC DNA]</scope>
    <source>
        <strain evidence="2 3">ATCC 43324</strain>
    </source>
</reference>
<dbReference type="STRING" id="28136.SAMN02745202_01823"/>